<gene>
    <name evidence="3" type="ORF">HNR61_007455</name>
</gene>
<dbReference type="InterPro" id="IPR011251">
    <property type="entry name" value="Luciferase-like_dom"/>
</dbReference>
<dbReference type="InterPro" id="IPR050564">
    <property type="entry name" value="F420-G6PD/mer"/>
</dbReference>
<name>A0A7W3LWW2_ACTNM</name>
<dbReference type="PANTHER" id="PTHR43244">
    <property type="match status" value="1"/>
</dbReference>
<dbReference type="Gene3D" id="3.20.20.30">
    <property type="entry name" value="Luciferase-like domain"/>
    <property type="match status" value="1"/>
</dbReference>
<feature type="domain" description="Luciferase-like" evidence="2">
    <location>
        <begin position="5"/>
        <end position="259"/>
    </location>
</feature>
<dbReference type="AlphaFoldDB" id="A0A7W3LWW2"/>
<evidence type="ECO:0000313" key="3">
    <source>
        <dbReference type="EMBL" id="MBA8955773.1"/>
    </source>
</evidence>
<accession>A0A7W3LWW2</accession>
<dbReference type="SUPFAM" id="SSF51679">
    <property type="entry name" value="Bacterial luciferase-like"/>
    <property type="match status" value="1"/>
</dbReference>
<keyword evidence="4" id="KW-1185">Reference proteome</keyword>
<dbReference type="Proteomes" id="UP000572680">
    <property type="component" value="Unassembled WGS sequence"/>
</dbReference>
<dbReference type="InterPro" id="IPR036661">
    <property type="entry name" value="Luciferase-like_sf"/>
</dbReference>
<sequence>MDMRIGVARLADGPVAELVGWAREAAAAGLDGAFLGQHLGGDAVLAAAVVGREVPGIEVGTAVVPTPPRHPRVLAGQALTAQEVTGGRFALGVGPGHGPVMEEVFGVAAEPPARHTRAYLTALRALLRDAPPGVTPPPVLVGALGPAMLRVAGELADGVVTTWTGAAAVAGHVVPRVGRAAREAGRPAPRVLVGVLMALTGDPEGARGDLAARLGPAGDLPAYRAALDRQGLSGVHETVVAGDEREIERRVRAFADAGATDLLVSGLGDPAAQGRLLEVLGALRGR</sequence>
<protein>
    <submittedName>
        <fullName evidence="3">Alkanesulfonate monooxygenase SsuD/methylene tetrahydromethanopterin reductase-like flavin-dependent oxidoreductase (Luciferase family)</fullName>
    </submittedName>
</protein>
<evidence type="ECO:0000256" key="1">
    <source>
        <dbReference type="ARBA" id="ARBA00023002"/>
    </source>
</evidence>
<dbReference type="PANTHER" id="PTHR43244:SF1">
    <property type="entry name" value="5,10-METHYLENETETRAHYDROMETHANOPTERIN REDUCTASE"/>
    <property type="match status" value="1"/>
</dbReference>
<dbReference type="RefSeq" id="WP_246444614.1">
    <property type="nucleotide sequence ID" value="NZ_JACJIA010000013.1"/>
</dbReference>
<comment type="caution">
    <text evidence="3">The sequence shown here is derived from an EMBL/GenBank/DDBJ whole genome shotgun (WGS) entry which is preliminary data.</text>
</comment>
<evidence type="ECO:0000313" key="4">
    <source>
        <dbReference type="Proteomes" id="UP000572680"/>
    </source>
</evidence>
<dbReference type="EMBL" id="JACJIA010000013">
    <property type="protein sequence ID" value="MBA8955773.1"/>
    <property type="molecule type" value="Genomic_DNA"/>
</dbReference>
<keyword evidence="1" id="KW-0560">Oxidoreductase</keyword>
<dbReference type="GO" id="GO:0016705">
    <property type="term" value="F:oxidoreductase activity, acting on paired donors, with incorporation or reduction of molecular oxygen"/>
    <property type="evidence" value="ECO:0007669"/>
    <property type="project" value="InterPro"/>
</dbReference>
<reference evidence="3 4" key="1">
    <citation type="submission" date="2020-08" db="EMBL/GenBank/DDBJ databases">
        <title>Genomic Encyclopedia of Type Strains, Phase IV (KMG-IV): sequencing the most valuable type-strain genomes for metagenomic binning, comparative biology and taxonomic classification.</title>
        <authorList>
            <person name="Goeker M."/>
        </authorList>
    </citation>
    <scope>NUCLEOTIDE SEQUENCE [LARGE SCALE GENOMIC DNA]</scope>
    <source>
        <strain evidence="3 4">DSM 44197</strain>
    </source>
</reference>
<evidence type="ECO:0000259" key="2">
    <source>
        <dbReference type="Pfam" id="PF00296"/>
    </source>
</evidence>
<dbReference type="Pfam" id="PF00296">
    <property type="entry name" value="Bac_luciferase"/>
    <property type="match status" value="1"/>
</dbReference>
<organism evidence="3 4">
    <name type="scientific">Actinomadura namibiensis</name>
    <dbReference type="NCBI Taxonomy" id="182080"/>
    <lineage>
        <taxon>Bacteria</taxon>
        <taxon>Bacillati</taxon>
        <taxon>Actinomycetota</taxon>
        <taxon>Actinomycetes</taxon>
        <taxon>Streptosporangiales</taxon>
        <taxon>Thermomonosporaceae</taxon>
        <taxon>Actinomadura</taxon>
    </lineage>
</organism>
<keyword evidence="3" id="KW-0503">Monooxygenase</keyword>
<dbReference type="GO" id="GO:0004497">
    <property type="term" value="F:monooxygenase activity"/>
    <property type="evidence" value="ECO:0007669"/>
    <property type="project" value="UniProtKB-KW"/>
</dbReference>
<proteinExistence type="predicted"/>